<keyword evidence="2" id="KW-1185">Reference proteome</keyword>
<dbReference type="OrthoDB" id="2896390at2759"/>
<evidence type="ECO:0008006" key="3">
    <source>
        <dbReference type="Google" id="ProtNLM"/>
    </source>
</evidence>
<accession>A0A1L7WEU2</accession>
<sequence length="285" mass="31216">MSDSVQADGNKALAQAIVNDFHEYFSSPLPLTKGSRYVLPHALITVPLPPALGGLTIETFADMYERVSQLLLRQYDSGVKSFTHRLAEPNAEVWVSGNIAAVFVGWSASVDGRDIVHAVNLCSLHRIANKNSNNGNPWRISGLVDMMHLSPEIPLPPVETGPVSEIIAPFEALLAYIKARDWKAIPPLLLPRGGATISQGSQAPATFVWPAFIKQLQLEAESGPVTEKKLFNCEARRCSDLAFVWAPFMLIADGREYGQGVSVCSFRLEEGQWLISGLQETSFNK</sequence>
<dbReference type="AlphaFoldDB" id="A0A1L7WEU2"/>
<dbReference type="Proteomes" id="UP000184330">
    <property type="component" value="Unassembled WGS sequence"/>
</dbReference>
<reference evidence="1 2" key="1">
    <citation type="submission" date="2016-03" db="EMBL/GenBank/DDBJ databases">
        <authorList>
            <person name="Ploux O."/>
        </authorList>
    </citation>
    <scope>NUCLEOTIDE SEQUENCE [LARGE SCALE GENOMIC DNA]</scope>
    <source>
        <strain evidence="1 2">UAMH 11012</strain>
    </source>
</reference>
<evidence type="ECO:0000313" key="2">
    <source>
        <dbReference type="Proteomes" id="UP000184330"/>
    </source>
</evidence>
<gene>
    <name evidence="1" type="ORF">PAC_01133</name>
</gene>
<evidence type="ECO:0000313" key="1">
    <source>
        <dbReference type="EMBL" id="CZR51258.1"/>
    </source>
</evidence>
<proteinExistence type="predicted"/>
<name>A0A1L7WEU2_9HELO</name>
<protein>
    <recommendedName>
        <fullName evidence="3">SnoaL-like domain-containing protein</fullName>
    </recommendedName>
</protein>
<organism evidence="1 2">
    <name type="scientific">Phialocephala subalpina</name>
    <dbReference type="NCBI Taxonomy" id="576137"/>
    <lineage>
        <taxon>Eukaryota</taxon>
        <taxon>Fungi</taxon>
        <taxon>Dikarya</taxon>
        <taxon>Ascomycota</taxon>
        <taxon>Pezizomycotina</taxon>
        <taxon>Leotiomycetes</taxon>
        <taxon>Helotiales</taxon>
        <taxon>Mollisiaceae</taxon>
        <taxon>Phialocephala</taxon>
        <taxon>Phialocephala fortinii species complex</taxon>
    </lineage>
</organism>
<dbReference type="EMBL" id="FJOG01000001">
    <property type="protein sequence ID" value="CZR51258.1"/>
    <property type="molecule type" value="Genomic_DNA"/>
</dbReference>